<dbReference type="InterPro" id="IPR006612">
    <property type="entry name" value="THAP_Znf"/>
</dbReference>
<organism evidence="6 7">
    <name type="scientific">Paralvinella palmiformis</name>
    <dbReference type="NCBI Taxonomy" id="53620"/>
    <lineage>
        <taxon>Eukaryota</taxon>
        <taxon>Metazoa</taxon>
        <taxon>Spiralia</taxon>
        <taxon>Lophotrochozoa</taxon>
        <taxon>Annelida</taxon>
        <taxon>Polychaeta</taxon>
        <taxon>Sedentaria</taxon>
        <taxon>Canalipalpata</taxon>
        <taxon>Terebellida</taxon>
        <taxon>Terebelliformia</taxon>
        <taxon>Alvinellidae</taxon>
        <taxon>Paralvinella</taxon>
    </lineage>
</organism>
<keyword evidence="7" id="KW-1185">Reference proteome</keyword>
<feature type="domain" description="THAP-type" evidence="5">
    <location>
        <begin position="25"/>
        <end position="67"/>
    </location>
</feature>
<name>A0AAD9MRJ0_9ANNE</name>
<keyword evidence="2" id="KW-0863">Zinc-finger</keyword>
<evidence type="ECO:0000259" key="5">
    <source>
        <dbReference type="Pfam" id="PF05485"/>
    </source>
</evidence>
<dbReference type="Proteomes" id="UP001208570">
    <property type="component" value="Unassembled WGS sequence"/>
</dbReference>
<comment type="caution">
    <text evidence="6">The sequence shown here is derived from an EMBL/GenBank/DDBJ whole genome shotgun (WGS) entry which is preliminary data.</text>
</comment>
<reference evidence="6" key="1">
    <citation type="journal article" date="2023" name="Mol. Biol. Evol.">
        <title>Third-Generation Sequencing Reveals the Adaptive Role of the Epigenome in Three Deep-Sea Polychaetes.</title>
        <authorList>
            <person name="Perez M."/>
            <person name="Aroh O."/>
            <person name="Sun Y."/>
            <person name="Lan Y."/>
            <person name="Juniper S.K."/>
            <person name="Young C.R."/>
            <person name="Angers B."/>
            <person name="Qian P.Y."/>
        </authorList>
    </citation>
    <scope>NUCLEOTIDE SEQUENCE</scope>
    <source>
        <strain evidence="6">P08H-3</strain>
    </source>
</reference>
<protein>
    <recommendedName>
        <fullName evidence="5">THAP-type domain-containing protein</fullName>
    </recommendedName>
</protein>
<evidence type="ECO:0000313" key="6">
    <source>
        <dbReference type="EMBL" id="KAK2140409.1"/>
    </source>
</evidence>
<evidence type="ECO:0000256" key="3">
    <source>
        <dbReference type="ARBA" id="ARBA00022833"/>
    </source>
</evidence>
<proteinExistence type="predicted"/>
<dbReference type="AlphaFoldDB" id="A0AAD9MRJ0"/>
<dbReference type="EMBL" id="JAODUP010001366">
    <property type="protein sequence ID" value="KAK2140409.1"/>
    <property type="molecule type" value="Genomic_DNA"/>
</dbReference>
<keyword evidence="3" id="KW-0862">Zinc</keyword>
<keyword evidence="4" id="KW-0238">DNA-binding</keyword>
<evidence type="ECO:0000256" key="4">
    <source>
        <dbReference type="ARBA" id="ARBA00023125"/>
    </source>
</evidence>
<evidence type="ECO:0000256" key="1">
    <source>
        <dbReference type="ARBA" id="ARBA00022723"/>
    </source>
</evidence>
<keyword evidence="1" id="KW-0479">Metal-binding</keyword>
<evidence type="ECO:0000313" key="7">
    <source>
        <dbReference type="Proteomes" id="UP001208570"/>
    </source>
</evidence>
<dbReference type="GO" id="GO:0003677">
    <property type="term" value="F:DNA binding"/>
    <property type="evidence" value="ECO:0007669"/>
    <property type="project" value="UniProtKB-KW"/>
</dbReference>
<gene>
    <name evidence="6" type="ORF">LSH36_1366g00042</name>
</gene>
<dbReference type="Pfam" id="PF05485">
    <property type="entry name" value="THAP"/>
    <property type="match status" value="1"/>
</dbReference>
<evidence type="ECO:0000256" key="2">
    <source>
        <dbReference type="ARBA" id="ARBA00022771"/>
    </source>
</evidence>
<dbReference type="GO" id="GO:0008270">
    <property type="term" value="F:zinc ion binding"/>
    <property type="evidence" value="ECO:0007669"/>
    <property type="project" value="UniProtKB-KW"/>
</dbReference>
<dbReference type="SUPFAM" id="SSF57716">
    <property type="entry name" value="Glucocorticoid receptor-like (DNA-binding domain)"/>
    <property type="match status" value="1"/>
</dbReference>
<sequence>MVNDKYNKQTNKRPNLQFVGTEWISWPQDETQEDRVRLQKWIKACGRSDFTKPSDMTRSKRICSLHFVGGCGPTPQYPDPLPLFSPVIKENHLAAEEHKKGDSSPLMSHTVFRVFRVSENVQTMTETESSEEMLPHTVLLTAPVMVDIVCQNDIKNEQYQMDVS</sequence>
<accession>A0AAD9MRJ0</accession>